<proteinExistence type="inferred from homology"/>
<dbReference type="RefSeq" id="WP_009885754.1">
    <property type="nucleotide sequence ID" value="NC_018497.1"/>
</dbReference>
<comment type="subunit">
    <text evidence="5">Homodimer. Homodimerization may be required to stabilize the binding of ScpA to the Smc head domains. Component of a cohesin-like complex composed of ScpA, ScpB and the Smc homodimer, in which ScpA and ScpB bind to the head domain of Smc. The presence of the three proteins is required for the association of the complex with DNA.</text>
</comment>
<dbReference type="GO" id="GO:0051301">
    <property type="term" value="P:cell division"/>
    <property type="evidence" value="ECO:0007669"/>
    <property type="project" value="UniProtKB-KW"/>
</dbReference>
<dbReference type="InterPro" id="IPR005234">
    <property type="entry name" value="ScpB_csome_segregation"/>
</dbReference>
<keyword evidence="6" id="KW-1133">Transmembrane helix</keyword>
<protein>
    <recommendedName>
        <fullName evidence="5">Segregation and condensation protein B</fullName>
    </recommendedName>
</protein>
<keyword evidence="2 5" id="KW-0132">Cell division</keyword>
<gene>
    <name evidence="5" type="primary">scpB</name>
    <name evidence="7" type="ORF">CM1_01275</name>
</gene>
<evidence type="ECO:0000313" key="8">
    <source>
        <dbReference type="Proteomes" id="UP000005254"/>
    </source>
</evidence>
<comment type="similarity">
    <text evidence="5">Belongs to the ScpB family.</text>
</comment>
<keyword evidence="4 5" id="KW-0131">Cell cycle</keyword>
<dbReference type="PIRSF" id="PIRSF019345">
    <property type="entry name" value="ScpB"/>
    <property type="match status" value="1"/>
</dbReference>
<keyword evidence="6" id="KW-0812">Transmembrane</keyword>
<dbReference type="NCBIfam" id="TIGR00281">
    <property type="entry name" value="SMC-Scp complex subunit ScpB"/>
    <property type="match status" value="1"/>
</dbReference>
<dbReference type="GO" id="GO:0007059">
    <property type="term" value="P:chromosome segregation"/>
    <property type="evidence" value="ECO:0007669"/>
    <property type="project" value="UniProtKB-UniRule"/>
</dbReference>
<dbReference type="EMBL" id="CP003772">
    <property type="protein sequence ID" value="AFQ04035.1"/>
    <property type="molecule type" value="Genomic_DNA"/>
</dbReference>
<sequence length="207" mass="23343">MKTTINIATPTLKKPSKEANLVASIYGLLFVCGAKGITLRELIRIFKKAGIEKVKLALLALERKLADDEQSGVELKKFGNSFSLVTKPIIKDYLHLLLAHKVKNPLNSKAMEVLAIIAYNQPCTRPRINEIRGVDSFQIVDDLIAKELIVELGRTDKPGRPFIYEVSAKFYDLFGIDSLDQLPKIEHFDLDKFKQGSFFDSNRYGDE</sequence>
<dbReference type="InterPro" id="IPR036388">
    <property type="entry name" value="WH-like_DNA-bd_sf"/>
</dbReference>
<name>A0ABC7ZII9_MYCGT</name>
<feature type="transmembrane region" description="Helical" evidence="6">
    <location>
        <begin position="20"/>
        <end position="38"/>
    </location>
</feature>
<dbReference type="Gene3D" id="1.10.10.10">
    <property type="entry name" value="Winged helix-like DNA-binding domain superfamily/Winged helix DNA-binding domain"/>
    <property type="match status" value="2"/>
</dbReference>
<dbReference type="KEGG" id="mgx:CM1_01275"/>
<dbReference type="Proteomes" id="UP000005254">
    <property type="component" value="Chromosome"/>
</dbReference>
<dbReference type="AlphaFoldDB" id="A0ABC7ZII9"/>
<dbReference type="Pfam" id="PF04079">
    <property type="entry name" value="SMC_ScpB"/>
    <property type="match status" value="1"/>
</dbReference>
<dbReference type="PANTHER" id="PTHR34298">
    <property type="entry name" value="SEGREGATION AND CONDENSATION PROTEIN B"/>
    <property type="match status" value="1"/>
</dbReference>
<keyword evidence="1 5" id="KW-0963">Cytoplasm</keyword>
<evidence type="ECO:0000256" key="4">
    <source>
        <dbReference type="ARBA" id="ARBA00023306"/>
    </source>
</evidence>
<accession>A0ABC7ZII9</accession>
<dbReference type="SMR" id="A0ABC7ZII9"/>
<keyword evidence="6" id="KW-0472">Membrane</keyword>
<reference evidence="7 8" key="1">
    <citation type="journal article" date="2012" name="J. Bacteriol.">
        <title>Draft Genome Sequences of Four Axenic Mycoplasma genitalium Strains Isolated from Denmark, Japan, and Australia.</title>
        <authorList>
            <person name="McGowin C.L."/>
            <person name="Ma L."/>
            <person name="Jensen J.S."/>
            <person name="Mancuso M.M."/>
            <person name="Hamasuna R."/>
            <person name="Adegboye D."/>
            <person name="Martin D.H."/>
        </authorList>
    </citation>
    <scope>NUCLEOTIDE SEQUENCE [LARGE SCALE GENOMIC DNA]</scope>
    <source>
        <strain evidence="7 8">M6320</strain>
    </source>
</reference>
<evidence type="ECO:0000256" key="6">
    <source>
        <dbReference type="SAM" id="Phobius"/>
    </source>
</evidence>
<evidence type="ECO:0000313" key="7">
    <source>
        <dbReference type="EMBL" id="AFQ04035.1"/>
    </source>
</evidence>
<dbReference type="GeneID" id="99647058"/>
<dbReference type="GO" id="GO:0006260">
    <property type="term" value="P:DNA replication"/>
    <property type="evidence" value="ECO:0007669"/>
    <property type="project" value="UniProtKB-UniRule"/>
</dbReference>
<comment type="subcellular location">
    <subcellularLocation>
        <location evidence="5">Cytoplasm</location>
    </subcellularLocation>
    <text evidence="5">Associated with two foci at the outer edges of the nucleoid region in young cells, and at four foci within both cell halves in older cells.</text>
</comment>
<organism evidence="7 8">
    <name type="scientific">Mycoplasmoides genitalium M6320</name>
    <dbReference type="NCBI Taxonomy" id="662945"/>
    <lineage>
        <taxon>Bacteria</taxon>
        <taxon>Bacillati</taxon>
        <taxon>Mycoplasmatota</taxon>
        <taxon>Mycoplasmoidales</taxon>
        <taxon>Mycoplasmoidaceae</taxon>
        <taxon>Mycoplasmoides</taxon>
    </lineage>
</organism>
<dbReference type="SUPFAM" id="SSF46785">
    <property type="entry name" value="Winged helix' DNA-binding domain"/>
    <property type="match status" value="2"/>
</dbReference>
<evidence type="ECO:0000256" key="2">
    <source>
        <dbReference type="ARBA" id="ARBA00022618"/>
    </source>
</evidence>
<dbReference type="GO" id="GO:0005737">
    <property type="term" value="C:cytoplasm"/>
    <property type="evidence" value="ECO:0007669"/>
    <property type="project" value="UniProtKB-SubCell"/>
</dbReference>
<evidence type="ECO:0000256" key="3">
    <source>
        <dbReference type="ARBA" id="ARBA00022829"/>
    </source>
</evidence>
<evidence type="ECO:0000256" key="5">
    <source>
        <dbReference type="HAMAP-Rule" id="MF_01804"/>
    </source>
</evidence>
<dbReference type="HAMAP" id="MF_01804">
    <property type="entry name" value="ScpB"/>
    <property type="match status" value="1"/>
</dbReference>
<comment type="function">
    <text evidence="5">Participates in chromosomal partition during cell division. May act via the formation of a condensin-like complex containing Smc and ScpA that pull DNA away from mid-cell into both cell halves.</text>
</comment>
<evidence type="ECO:0000256" key="1">
    <source>
        <dbReference type="ARBA" id="ARBA00022490"/>
    </source>
</evidence>
<keyword evidence="3 5" id="KW-0159">Chromosome partition</keyword>
<dbReference type="PANTHER" id="PTHR34298:SF2">
    <property type="entry name" value="SEGREGATION AND CONDENSATION PROTEIN B"/>
    <property type="match status" value="1"/>
</dbReference>
<dbReference type="InterPro" id="IPR036390">
    <property type="entry name" value="WH_DNA-bd_sf"/>
</dbReference>